<sequence>MPFDRRRFLVATAGLLAPGLAAHRARAQSYGQRVPVTNDEGKAVANSILPGEITGQIPALKGVTYAGAPDAETALYEFFDFNCPWCRKAAADMVSLHESDSALRIGLVHNPILSPQSAQAAKVMLAVQRRLGAEAAWRFYGQLLGKPGRIDGPGALEVAGGLGVPAAEIESVADSDAVREALRSHMRMAADLGLYATPSYVLGNAGILGHPGARSLARMIASTRRCDKLAC</sequence>
<dbReference type="InterPro" id="IPR006311">
    <property type="entry name" value="TAT_signal"/>
</dbReference>
<organism evidence="2 3">
    <name type="scientific">Methylobacterium symbioticum</name>
    <dbReference type="NCBI Taxonomy" id="2584084"/>
    <lineage>
        <taxon>Bacteria</taxon>
        <taxon>Pseudomonadati</taxon>
        <taxon>Pseudomonadota</taxon>
        <taxon>Alphaproteobacteria</taxon>
        <taxon>Hyphomicrobiales</taxon>
        <taxon>Methylobacteriaceae</taxon>
        <taxon>Methylobacterium</taxon>
    </lineage>
</organism>
<dbReference type="EMBL" id="CABFPH010000126">
    <property type="protein sequence ID" value="VUD74459.1"/>
    <property type="molecule type" value="Genomic_DNA"/>
</dbReference>
<accession>A0A509ELT3</accession>
<keyword evidence="3" id="KW-1185">Reference proteome</keyword>
<dbReference type="Gene3D" id="3.40.30.10">
    <property type="entry name" value="Glutaredoxin"/>
    <property type="match status" value="1"/>
</dbReference>
<evidence type="ECO:0000259" key="1">
    <source>
        <dbReference type="PROSITE" id="PS51352"/>
    </source>
</evidence>
<proteinExistence type="predicted"/>
<protein>
    <recommendedName>
        <fullName evidence="1">Thioredoxin domain-containing protein</fullName>
    </recommendedName>
</protein>
<dbReference type="PROSITE" id="PS51318">
    <property type="entry name" value="TAT"/>
    <property type="match status" value="1"/>
</dbReference>
<dbReference type="InterPro" id="IPR036249">
    <property type="entry name" value="Thioredoxin-like_sf"/>
</dbReference>
<dbReference type="Pfam" id="PF01323">
    <property type="entry name" value="DSBA"/>
    <property type="match status" value="1"/>
</dbReference>
<dbReference type="GO" id="GO:0016491">
    <property type="term" value="F:oxidoreductase activity"/>
    <property type="evidence" value="ECO:0007669"/>
    <property type="project" value="InterPro"/>
</dbReference>
<dbReference type="OrthoDB" id="9780147at2"/>
<name>A0A509ELT3_9HYPH</name>
<gene>
    <name evidence="2" type="ORF">MET9862_05089</name>
</gene>
<dbReference type="InterPro" id="IPR013766">
    <property type="entry name" value="Thioredoxin_domain"/>
</dbReference>
<dbReference type="SUPFAM" id="SSF52833">
    <property type="entry name" value="Thioredoxin-like"/>
    <property type="match status" value="1"/>
</dbReference>
<evidence type="ECO:0000313" key="2">
    <source>
        <dbReference type="EMBL" id="VUD74459.1"/>
    </source>
</evidence>
<dbReference type="PROSITE" id="PS51352">
    <property type="entry name" value="THIOREDOXIN_2"/>
    <property type="match status" value="1"/>
</dbReference>
<feature type="domain" description="Thioredoxin" evidence="1">
    <location>
        <begin position="38"/>
        <end position="178"/>
    </location>
</feature>
<evidence type="ECO:0000313" key="3">
    <source>
        <dbReference type="Proteomes" id="UP000410984"/>
    </source>
</evidence>
<dbReference type="InterPro" id="IPR001853">
    <property type="entry name" value="DSBA-like_thioredoxin_dom"/>
</dbReference>
<reference evidence="2 3" key="1">
    <citation type="submission" date="2019-06" db="EMBL/GenBank/DDBJ databases">
        <authorList>
            <person name="Rodrigo-Torres L."/>
            <person name="Arahal R. D."/>
            <person name="Lucena T."/>
        </authorList>
    </citation>
    <scope>NUCLEOTIDE SEQUENCE [LARGE SCALE GENOMIC DNA]</scope>
    <source>
        <strain evidence="2 3">SB0023/3</strain>
    </source>
</reference>
<dbReference type="RefSeq" id="WP_142585759.1">
    <property type="nucleotide sequence ID" value="NZ_CABFPH010000126.1"/>
</dbReference>
<dbReference type="AlphaFoldDB" id="A0A509ELT3"/>
<dbReference type="Proteomes" id="UP000410984">
    <property type="component" value="Unassembled WGS sequence"/>
</dbReference>